<keyword evidence="16" id="KW-1185">Reference proteome</keyword>
<dbReference type="Pfam" id="PF02899">
    <property type="entry name" value="Phage_int_SAM_1"/>
    <property type="match status" value="1"/>
</dbReference>
<dbReference type="SUPFAM" id="SSF47823">
    <property type="entry name" value="lambda integrase-like, N-terminal domain"/>
    <property type="match status" value="1"/>
</dbReference>
<comment type="subunit">
    <text evidence="11">Forms a cyclic heterotetrameric complex composed of two molecules of XerC and two molecules of XerD.</text>
</comment>
<dbReference type="InterPro" id="IPR004107">
    <property type="entry name" value="Integrase_SAM-like_N"/>
</dbReference>
<reference evidence="15 16" key="1">
    <citation type="submission" date="2019-02" db="EMBL/GenBank/DDBJ databases">
        <title>Deep-cultivation of Planctomycetes and their phenomic and genomic characterization uncovers novel biology.</title>
        <authorList>
            <person name="Wiegand S."/>
            <person name="Jogler M."/>
            <person name="Boedeker C."/>
            <person name="Pinto D."/>
            <person name="Vollmers J."/>
            <person name="Rivas-Marin E."/>
            <person name="Kohn T."/>
            <person name="Peeters S.H."/>
            <person name="Heuer A."/>
            <person name="Rast P."/>
            <person name="Oberbeckmann S."/>
            <person name="Bunk B."/>
            <person name="Jeske O."/>
            <person name="Meyerdierks A."/>
            <person name="Storesund J.E."/>
            <person name="Kallscheuer N."/>
            <person name="Luecker S."/>
            <person name="Lage O.M."/>
            <person name="Pohl T."/>
            <person name="Merkel B.J."/>
            <person name="Hornburger P."/>
            <person name="Mueller R.-W."/>
            <person name="Bruemmer F."/>
            <person name="Labrenz M."/>
            <person name="Spormann A.M."/>
            <person name="Op den Camp H."/>
            <person name="Overmann J."/>
            <person name="Amann R."/>
            <person name="Jetten M.S.M."/>
            <person name="Mascher T."/>
            <person name="Medema M.H."/>
            <person name="Devos D.P."/>
            <person name="Kaster A.-K."/>
            <person name="Ovreas L."/>
            <person name="Rohde M."/>
            <person name="Galperin M.Y."/>
            <person name="Jogler C."/>
        </authorList>
    </citation>
    <scope>NUCLEOTIDE SEQUENCE [LARGE SCALE GENOMIC DNA]</scope>
    <source>
        <strain evidence="15 16">HG66A1</strain>
    </source>
</reference>
<evidence type="ECO:0000256" key="12">
    <source>
        <dbReference type="NCBIfam" id="TIGR02224"/>
    </source>
</evidence>
<protein>
    <recommendedName>
        <fullName evidence="11 12">Tyrosine recombinase XerC</fullName>
    </recommendedName>
</protein>
<dbReference type="PROSITE" id="PS51900">
    <property type="entry name" value="CB"/>
    <property type="match status" value="1"/>
</dbReference>
<feature type="domain" description="Core-binding (CB)" evidence="14">
    <location>
        <begin position="10"/>
        <end position="98"/>
    </location>
</feature>
<keyword evidence="4 11" id="KW-0963">Cytoplasm</keyword>
<dbReference type="Proteomes" id="UP000320421">
    <property type="component" value="Chromosome"/>
</dbReference>
<dbReference type="NCBIfam" id="NF040815">
    <property type="entry name" value="recomb_XerA_Arch"/>
    <property type="match status" value="1"/>
</dbReference>
<feature type="active site" evidence="11">
    <location>
        <position position="159"/>
    </location>
</feature>
<dbReference type="PANTHER" id="PTHR30349:SF77">
    <property type="entry name" value="TYROSINE RECOMBINASE XERC"/>
    <property type="match status" value="1"/>
</dbReference>
<evidence type="ECO:0000256" key="6">
    <source>
        <dbReference type="ARBA" id="ARBA00022829"/>
    </source>
</evidence>
<dbReference type="InterPro" id="IPR013762">
    <property type="entry name" value="Integrase-like_cat_sf"/>
</dbReference>
<dbReference type="InterPro" id="IPR044068">
    <property type="entry name" value="CB"/>
</dbReference>
<dbReference type="InterPro" id="IPR010998">
    <property type="entry name" value="Integrase_recombinase_N"/>
</dbReference>
<dbReference type="NCBIfam" id="TIGR02224">
    <property type="entry name" value="recomb_XerC"/>
    <property type="match status" value="1"/>
</dbReference>
<keyword evidence="7 11" id="KW-0229">DNA integration</keyword>
<keyword evidence="8 11" id="KW-0238">DNA-binding</keyword>
<dbReference type="GO" id="GO:0006313">
    <property type="term" value="P:DNA transposition"/>
    <property type="evidence" value="ECO:0007669"/>
    <property type="project" value="UniProtKB-UniRule"/>
</dbReference>
<dbReference type="HAMAP" id="MF_01808">
    <property type="entry name" value="Recomb_XerC_XerD"/>
    <property type="match status" value="1"/>
</dbReference>
<feature type="active site" evidence="11">
    <location>
        <position position="254"/>
    </location>
</feature>
<dbReference type="GO" id="GO:0051301">
    <property type="term" value="P:cell division"/>
    <property type="evidence" value="ECO:0007669"/>
    <property type="project" value="UniProtKB-UniRule"/>
</dbReference>
<evidence type="ECO:0000259" key="13">
    <source>
        <dbReference type="PROSITE" id="PS51898"/>
    </source>
</evidence>
<evidence type="ECO:0000256" key="11">
    <source>
        <dbReference type="HAMAP-Rule" id="MF_01808"/>
    </source>
</evidence>
<gene>
    <name evidence="15" type="primary">xerC_1</name>
    <name evidence="11" type="synonym">xerC</name>
    <name evidence="15" type="ORF">HG66A1_24160</name>
</gene>
<feature type="domain" description="Tyr recombinase" evidence="13">
    <location>
        <begin position="119"/>
        <end position="302"/>
    </location>
</feature>
<evidence type="ECO:0000256" key="1">
    <source>
        <dbReference type="ARBA" id="ARBA00004496"/>
    </source>
</evidence>
<evidence type="ECO:0000256" key="3">
    <source>
        <dbReference type="ARBA" id="ARBA00010450"/>
    </source>
</evidence>
<evidence type="ECO:0000256" key="5">
    <source>
        <dbReference type="ARBA" id="ARBA00022618"/>
    </source>
</evidence>
<dbReference type="InterPro" id="IPR050090">
    <property type="entry name" value="Tyrosine_recombinase_XerCD"/>
</dbReference>
<accession>A0A517PMP2</accession>
<dbReference type="InterPro" id="IPR011931">
    <property type="entry name" value="Recomb_XerC"/>
</dbReference>
<feature type="active site" evidence="11">
    <location>
        <position position="280"/>
    </location>
</feature>
<proteinExistence type="inferred from homology"/>
<dbReference type="GO" id="GO:0009037">
    <property type="term" value="F:tyrosine-based site-specific recombinase activity"/>
    <property type="evidence" value="ECO:0007669"/>
    <property type="project" value="UniProtKB-UniRule"/>
</dbReference>
<evidence type="ECO:0000313" key="16">
    <source>
        <dbReference type="Proteomes" id="UP000320421"/>
    </source>
</evidence>
<dbReference type="CDD" id="cd00798">
    <property type="entry name" value="INT_XerDC_C"/>
    <property type="match status" value="1"/>
</dbReference>
<dbReference type="Gene3D" id="1.10.443.10">
    <property type="entry name" value="Intergrase catalytic core"/>
    <property type="match status" value="1"/>
</dbReference>
<dbReference type="EMBL" id="CP036266">
    <property type="protein sequence ID" value="QDT20628.1"/>
    <property type="molecule type" value="Genomic_DNA"/>
</dbReference>
<dbReference type="NCBIfam" id="TIGR02225">
    <property type="entry name" value="recomb_XerD"/>
    <property type="match status" value="1"/>
</dbReference>
<comment type="subcellular location">
    <subcellularLocation>
        <location evidence="1 11">Cytoplasm</location>
    </subcellularLocation>
</comment>
<keyword evidence="9 11" id="KW-0233">DNA recombination</keyword>
<evidence type="ECO:0000313" key="15">
    <source>
        <dbReference type="EMBL" id="QDT20628.1"/>
    </source>
</evidence>
<dbReference type="InterPro" id="IPR011932">
    <property type="entry name" value="Recomb_XerD"/>
</dbReference>
<keyword evidence="6 11" id="KW-0159">Chromosome partition</keyword>
<name>A0A517PMP2_9PLAN</name>
<comment type="similarity">
    <text evidence="3">Belongs to the 'phage' integrase family. XerD subfamily.</text>
</comment>
<evidence type="ECO:0000256" key="10">
    <source>
        <dbReference type="ARBA" id="ARBA00023306"/>
    </source>
</evidence>
<dbReference type="NCBIfam" id="NF001399">
    <property type="entry name" value="PRK00283.1"/>
    <property type="match status" value="1"/>
</dbReference>
<dbReference type="GO" id="GO:0003677">
    <property type="term" value="F:DNA binding"/>
    <property type="evidence" value="ECO:0007669"/>
    <property type="project" value="UniProtKB-UniRule"/>
</dbReference>
<evidence type="ECO:0000259" key="14">
    <source>
        <dbReference type="PROSITE" id="PS51900"/>
    </source>
</evidence>
<dbReference type="InterPro" id="IPR002104">
    <property type="entry name" value="Integrase_catalytic"/>
</dbReference>
<dbReference type="AlphaFoldDB" id="A0A517PMP2"/>
<feature type="active site" evidence="11">
    <location>
        <position position="257"/>
    </location>
</feature>
<comment type="function">
    <text evidence="11">Site-specific tyrosine recombinase, which acts by catalyzing the cutting and rejoining of the recombining DNA molecules. The XerC-XerD complex is essential to convert dimers of the bacterial chromosome into monomers to permit their segregation at cell division. It also contributes to the segregational stability of plasmids.</text>
</comment>
<organism evidence="15 16">
    <name type="scientific">Gimesia chilikensis</name>
    <dbReference type="NCBI Taxonomy" id="2605989"/>
    <lineage>
        <taxon>Bacteria</taxon>
        <taxon>Pseudomonadati</taxon>
        <taxon>Planctomycetota</taxon>
        <taxon>Planctomycetia</taxon>
        <taxon>Planctomycetales</taxon>
        <taxon>Planctomycetaceae</taxon>
        <taxon>Gimesia</taxon>
    </lineage>
</organism>
<dbReference type="GO" id="GO:0005737">
    <property type="term" value="C:cytoplasm"/>
    <property type="evidence" value="ECO:0007669"/>
    <property type="project" value="UniProtKB-SubCell"/>
</dbReference>
<comment type="similarity">
    <text evidence="2 11">Belongs to the 'phage' integrase family. XerC subfamily.</text>
</comment>
<sequence>MISSEHVRPVELHDAIDSFLRYLDIERNASELTLKSYSEDLGSLLEYLTEYEETLLSPDQIGISELRRYVAYLHECQYEKTTIARRLACLRSFFRYCCREGFTQTNPAKPLRTPRTGRKLPHFLTTDQIGALLEAPPANQKMGLRDRAILETLYSAGLRVSELVALNVSDWDQDANIIRVLGKGRKERIAPIGSYAAKALQRWTAEREGKPESHPDADALFLNRLKTRLTSRSVGRMLEKYLLQTGLDKKTSPHTLRHSFATHLLDGGADLRSVQEMLGHKSLTTTQIYTHVSTARLRETYEKAHPHAQNQYKKR</sequence>
<feature type="active site" description="O-(3'-phospho-DNA)-tyrosine intermediate" evidence="11">
    <location>
        <position position="289"/>
    </location>
</feature>
<dbReference type="Gene3D" id="1.10.150.130">
    <property type="match status" value="1"/>
</dbReference>
<dbReference type="PROSITE" id="PS51898">
    <property type="entry name" value="TYR_RECOMBINASE"/>
    <property type="match status" value="1"/>
</dbReference>
<dbReference type="InterPro" id="IPR023009">
    <property type="entry name" value="Tyrosine_recombinase_XerC/XerD"/>
</dbReference>
<dbReference type="InterPro" id="IPR011010">
    <property type="entry name" value="DNA_brk_join_enz"/>
</dbReference>
<dbReference type="PANTHER" id="PTHR30349">
    <property type="entry name" value="PHAGE INTEGRASE-RELATED"/>
    <property type="match status" value="1"/>
</dbReference>
<evidence type="ECO:0000256" key="4">
    <source>
        <dbReference type="ARBA" id="ARBA00022490"/>
    </source>
</evidence>
<dbReference type="SUPFAM" id="SSF56349">
    <property type="entry name" value="DNA breaking-rejoining enzymes"/>
    <property type="match status" value="1"/>
</dbReference>
<evidence type="ECO:0000256" key="9">
    <source>
        <dbReference type="ARBA" id="ARBA00023172"/>
    </source>
</evidence>
<evidence type="ECO:0000256" key="8">
    <source>
        <dbReference type="ARBA" id="ARBA00023125"/>
    </source>
</evidence>
<feature type="active site" evidence="11">
    <location>
        <position position="183"/>
    </location>
</feature>
<dbReference type="GO" id="GO:0007059">
    <property type="term" value="P:chromosome segregation"/>
    <property type="evidence" value="ECO:0007669"/>
    <property type="project" value="UniProtKB-UniRule"/>
</dbReference>
<evidence type="ECO:0000256" key="2">
    <source>
        <dbReference type="ARBA" id="ARBA00006657"/>
    </source>
</evidence>
<evidence type="ECO:0000256" key="7">
    <source>
        <dbReference type="ARBA" id="ARBA00022908"/>
    </source>
</evidence>
<keyword evidence="10 11" id="KW-0131">Cell cycle</keyword>
<keyword evidence="5 11" id="KW-0132">Cell division</keyword>
<dbReference type="Pfam" id="PF00589">
    <property type="entry name" value="Phage_integrase"/>
    <property type="match status" value="1"/>
</dbReference>